<evidence type="ECO:0000313" key="2">
    <source>
        <dbReference type="Proteomes" id="UP000297716"/>
    </source>
</evidence>
<reference evidence="1 2" key="1">
    <citation type="submission" date="2019-03" db="EMBL/GenBank/DDBJ databases">
        <title>Draft genome sequence of Xylaria hypoxylon DSM 108379, a ubiquitous saprotrophic-parasitic fungi on hardwood.</title>
        <authorList>
            <person name="Buettner E."/>
            <person name="Leonhardt S."/>
            <person name="Gebauer A.M."/>
            <person name="Liers C."/>
            <person name="Hofrichter M."/>
            <person name="Kellner H."/>
        </authorList>
    </citation>
    <scope>NUCLEOTIDE SEQUENCE [LARGE SCALE GENOMIC DNA]</scope>
    <source>
        <strain evidence="1 2">DSM 108379</strain>
    </source>
</reference>
<dbReference type="Proteomes" id="UP000297716">
    <property type="component" value="Unassembled WGS sequence"/>
</dbReference>
<gene>
    <name evidence="1" type="ORF">E0Z10_g8532</name>
</gene>
<accession>A0A4Z0YM22</accession>
<protein>
    <submittedName>
        <fullName evidence="1">Uncharacterized protein</fullName>
    </submittedName>
</protein>
<organism evidence="1 2">
    <name type="scientific">Xylaria hypoxylon</name>
    <dbReference type="NCBI Taxonomy" id="37992"/>
    <lineage>
        <taxon>Eukaryota</taxon>
        <taxon>Fungi</taxon>
        <taxon>Dikarya</taxon>
        <taxon>Ascomycota</taxon>
        <taxon>Pezizomycotina</taxon>
        <taxon>Sordariomycetes</taxon>
        <taxon>Xylariomycetidae</taxon>
        <taxon>Xylariales</taxon>
        <taxon>Xylariaceae</taxon>
        <taxon>Xylaria</taxon>
    </lineage>
</organism>
<comment type="caution">
    <text evidence="1">The sequence shown here is derived from an EMBL/GenBank/DDBJ whole genome shotgun (WGS) entry which is preliminary data.</text>
</comment>
<dbReference type="EMBL" id="SKBN01000234">
    <property type="protein sequence ID" value="TGJ80215.1"/>
    <property type="molecule type" value="Genomic_DNA"/>
</dbReference>
<proteinExistence type="predicted"/>
<name>A0A4Z0YM22_9PEZI</name>
<dbReference type="AlphaFoldDB" id="A0A4Z0YM22"/>
<evidence type="ECO:0000313" key="1">
    <source>
        <dbReference type="EMBL" id="TGJ80215.1"/>
    </source>
</evidence>
<keyword evidence="2" id="KW-1185">Reference proteome</keyword>
<dbReference type="OrthoDB" id="5302289at2759"/>
<sequence>MSTSTFTLPTILSNLNLDIMESPPSPLDFQQVNDLLVPNSNKSITKDVIEALEIARDSPEAASHGPIRDLLELALGSIWDRILANDRYVMTRDEFAIFNFFQSRFRNSAIAIAARKRYWDNLSVSLPS</sequence>